<reference evidence="1" key="1">
    <citation type="submission" date="2022-04" db="EMBL/GenBank/DDBJ databases">
        <title>Genome of the entomopathogenic fungus Entomophthora muscae.</title>
        <authorList>
            <person name="Elya C."/>
            <person name="Lovett B.R."/>
            <person name="Lee E."/>
            <person name="Macias A.M."/>
            <person name="Hajek A.E."/>
            <person name="De Bivort B.L."/>
            <person name="Kasson M.T."/>
            <person name="De Fine Licht H.H."/>
            <person name="Stajich J.E."/>
        </authorList>
    </citation>
    <scope>NUCLEOTIDE SEQUENCE</scope>
    <source>
        <strain evidence="1">Berkeley</strain>
    </source>
</reference>
<dbReference type="Proteomes" id="UP001165960">
    <property type="component" value="Unassembled WGS sequence"/>
</dbReference>
<keyword evidence="2" id="KW-1185">Reference proteome</keyword>
<comment type="caution">
    <text evidence="1">The sequence shown here is derived from an EMBL/GenBank/DDBJ whole genome shotgun (WGS) entry which is preliminary data.</text>
</comment>
<gene>
    <name evidence="1" type="ORF">DSO57_1029523</name>
</gene>
<organism evidence="1 2">
    <name type="scientific">Entomophthora muscae</name>
    <dbReference type="NCBI Taxonomy" id="34485"/>
    <lineage>
        <taxon>Eukaryota</taxon>
        <taxon>Fungi</taxon>
        <taxon>Fungi incertae sedis</taxon>
        <taxon>Zoopagomycota</taxon>
        <taxon>Entomophthoromycotina</taxon>
        <taxon>Entomophthoromycetes</taxon>
        <taxon>Entomophthorales</taxon>
        <taxon>Entomophthoraceae</taxon>
        <taxon>Entomophthora</taxon>
    </lineage>
</organism>
<evidence type="ECO:0000313" key="2">
    <source>
        <dbReference type="Proteomes" id="UP001165960"/>
    </source>
</evidence>
<proteinExistence type="predicted"/>
<dbReference type="EMBL" id="QTSX02002325">
    <property type="protein sequence ID" value="KAJ9076092.1"/>
    <property type="molecule type" value="Genomic_DNA"/>
</dbReference>
<evidence type="ECO:0000313" key="1">
    <source>
        <dbReference type="EMBL" id="KAJ9076092.1"/>
    </source>
</evidence>
<name>A0ACC2TNM4_9FUNG</name>
<sequence>MHFQNTFLFFGFSSAVVIDTIKWGILSDLFGDNVKFFNPSSESATVSLLKNNTNFEQLLVNSKVIFTPESSISKEEFKAGLIKHRNQYVESVESRLLNPNQEKIYNFFLKIQTDLEKPKYNPKPIQEILEHINPETLPRVRAFFATFSKTLKDPRMKKSIEAFAEKGFGFESNAVLEFYDAIKKVHDQYGLLPKEFTEEVFKAFENYNS</sequence>
<protein>
    <submittedName>
        <fullName evidence="1">Uncharacterized protein</fullName>
    </submittedName>
</protein>
<accession>A0ACC2TNM4</accession>